<dbReference type="KEGG" id="salm:D0Y50_04240"/>
<dbReference type="Proteomes" id="UP000262073">
    <property type="component" value="Chromosome"/>
</dbReference>
<evidence type="ECO:0000256" key="3">
    <source>
        <dbReference type="ARBA" id="ARBA00022679"/>
    </source>
</evidence>
<dbReference type="Gene3D" id="3.90.550.10">
    <property type="entry name" value="Spore Coat Polysaccharide Biosynthesis Protein SpsA, Chain A"/>
    <property type="match status" value="1"/>
</dbReference>
<dbReference type="CDD" id="cd02526">
    <property type="entry name" value="GT2_RfbF_like"/>
    <property type="match status" value="1"/>
</dbReference>
<gene>
    <name evidence="4" type="ORF">D0Y50_04240</name>
</gene>
<protein>
    <submittedName>
        <fullName evidence="4">Glycosyltransferase family 2 protein</fullName>
    </submittedName>
</protein>
<dbReference type="PANTHER" id="PTHR43179">
    <property type="entry name" value="RHAMNOSYLTRANSFERASE WBBL"/>
    <property type="match status" value="1"/>
</dbReference>
<dbReference type="SUPFAM" id="SSF53448">
    <property type="entry name" value="Nucleotide-diphospho-sugar transferases"/>
    <property type="match status" value="1"/>
</dbReference>
<dbReference type="OrthoDB" id="9771846at2"/>
<dbReference type="EMBL" id="CP031769">
    <property type="protein sequence ID" value="AXR05649.1"/>
    <property type="molecule type" value="Genomic_DNA"/>
</dbReference>
<dbReference type="PANTHER" id="PTHR43179:SF12">
    <property type="entry name" value="GALACTOFURANOSYLTRANSFERASE GLFT2"/>
    <property type="match status" value="1"/>
</dbReference>
<keyword evidence="3 4" id="KW-0808">Transferase</keyword>
<organism evidence="4 5">
    <name type="scientific">Salinimonas sediminis</name>
    <dbReference type="NCBI Taxonomy" id="2303538"/>
    <lineage>
        <taxon>Bacteria</taxon>
        <taxon>Pseudomonadati</taxon>
        <taxon>Pseudomonadota</taxon>
        <taxon>Gammaproteobacteria</taxon>
        <taxon>Alteromonadales</taxon>
        <taxon>Alteromonadaceae</taxon>
        <taxon>Alteromonas/Salinimonas group</taxon>
        <taxon>Salinimonas</taxon>
    </lineage>
</organism>
<evidence type="ECO:0000256" key="1">
    <source>
        <dbReference type="ARBA" id="ARBA00006739"/>
    </source>
</evidence>
<accession>A0A346NJE2</accession>
<name>A0A346NJE2_9ALTE</name>
<dbReference type="InterPro" id="IPR029044">
    <property type="entry name" value="Nucleotide-diphossugar_trans"/>
</dbReference>
<sequence>MGLQAGSCAFREDRKTLKVGAVIILYHPTIAHLASMLEALHALQWPVVLVDNSPVPLVGLTDEQADYIHCPSNVGIAQAQNVGLDRLVEQGAEAVLILDQDSQLSTIFLQQLYDAYEYALAKIDKLACVGPQIVCEFIEKPVQPKLHRSQRMCDQLESVAQIIASGMIVNVEAYHRVGKKDSNLFIDGVDHEWCWRARSLGFHVIKACNVKMRHRQGDGRHRILGLNFKRGAPVRLYYQVRNVLILSRRRHVPLYWKCRHLVALPVRWLVNRWWFPEGKLRGHYVRRGLIDGLKGRTGKLD</sequence>
<evidence type="ECO:0000313" key="5">
    <source>
        <dbReference type="Proteomes" id="UP000262073"/>
    </source>
</evidence>
<dbReference type="GO" id="GO:0016757">
    <property type="term" value="F:glycosyltransferase activity"/>
    <property type="evidence" value="ECO:0007669"/>
    <property type="project" value="UniProtKB-KW"/>
</dbReference>
<proteinExistence type="inferred from homology"/>
<evidence type="ECO:0000313" key="4">
    <source>
        <dbReference type="EMBL" id="AXR05649.1"/>
    </source>
</evidence>
<keyword evidence="5" id="KW-1185">Reference proteome</keyword>
<dbReference type="AlphaFoldDB" id="A0A346NJE2"/>
<comment type="similarity">
    <text evidence="1">Belongs to the glycosyltransferase 2 family.</text>
</comment>
<reference evidence="4 5" key="1">
    <citation type="submission" date="2018-08" db="EMBL/GenBank/DDBJ databases">
        <title>Salinimonas sediminis sp. nov., a piezophilic bacterium isolated from a deep-sea sediment sample from the New Britain Trench.</title>
        <authorList>
            <person name="Cao J."/>
        </authorList>
    </citation>
    <scope>NUCLEOTIDE SEQUENCE [LARGE SCALE GENOMIC DNA]</scope>
    <source>
        <strain evidence="4 5">N102</strain>
    </source>
</reference>
<evidence type="ECO:0000256" key="2">
    <source>
        <dbReference type="ARBA" id="ARBA00022676"/>
    </source>
</evidence>
<keyword evidence="2" id="KW-0328">Glycosyltransferase</keyword>